<comment type="caution">
    <text evidence="1">The sequence shown here is derived from an EMBL/GenBank/DDBJ whole genome shotgun (WGS) entry which is preliminary data.</text>
</comment>
<proteinExistence type="predicted"/>
<reference evidence="1 2" key="1">
    <citation type="journal article" date="2018" name="Environ. Microbiol.">
        <title>Novel energy conservation strategies and behaviour of Pelotomaculum schinkii driving syntrophic propionate catabolism.</title>
        <authorList>
            <person name="Hidalgo-Ahumada C.A.P."/>
            <person name="Nobu M.K."/>
            <person name="Narihiro T."/>
            <person name="Tamaki H."/>
            <person name="Liu W.T."/>
            <person name="Kamagata Y."/>
            <person name="Stams A.J.M."/>
            <person name="Imachi H."/>
            <person name="Sousa D.Z."/>
        </authorList>
    </citation>
    <scope>NUCLEOTIDE SEQUENCE [LARGE SCALE GENOMIC DNA]</scope>
    <source>
        <strain evidence="1 2">MGP</strain>
    </source>
</reference>
<dbReference type="Proteomes" id="UP000297597">
    <property type="component" value="Unassembled WGS sequence"/>
</dbReference>
<protein>
    <submittedName>
        <fullName evidence="1">Uncharacterized protein</fullName>
    </submittedName>
</protein>
<dbReference type="RefSeq" id="WP_134214714.1">
    <property type="nucleotide sequence ID" value="NZ_QFFZ01000040.1"/>
</dbReference>
<keyword evidence="2" id="KW-1185">Reference proteome</keyword>
<evidence type="ECO:0000313" key="2">
    <source>
        <dbReference type="Proteomes" id="UP000297597"/>
    </source>
</evidence>
<sequence>MTQSLQIGWIDYGSRDRSIIKDQNTFLRYVAFLLSDDYLLAALEQAEQKAASAKGWNLHGYDMPVPVLYENMLRAAAKSPEKLREVDAISV</sequence>
<dbReference type="OrthoDB" id="369674at2"/>
<gene>
    <name evidence="1" type="ORF">Pmgp_02928</name>
</gene>
<dbReference type="AlphaFoldDB" id="A0A4Y7RLX4"/>
<name>A0A4Y7RLX4_9FIRM</name>
<evidence type="ECO:0000313" key="1">
    <source>
        <dbReference type="EMBL" id="TEB09682.1"/>
    </source>
</evidence>
<dbReference type="EMBL" id="QFFZ01000040">
    <property type="protein sequence ID" value="TEB09682.1"/>
    <property type="molecule type" value="Genomic_DNA"/>
</dbReference>
<organism evidence="1 2">
    <name type="scientific">Pelotomaculum propionicicum</name>
    <dbReference type="NCBI Taxonomy" id="258475"/>
    <lineage>
        <taxon>Bacteria</taxon>
        <taxon>Bacillati</taxon>
        <taxon>Bacillota</taxon>
        <taxon>Clostridia</taxon>
        <taxon>Eubacteriales</taxon>
        <taxon>Desulfotomaculaceae</taxon>
        <taxon>Pelotomaculum</taxon>
    </lineage>
</organism>
<accession>A0A4Y7RLX4</accession>